<keyword evidence="3 6" id="KW-0863">Zinc-finger</keyword>
<comment type="cofactor">
    <cofactor evidence="1">
        <name>a divalent metal cation</name>
        <dbReference type="ChEBI" id="CHEBI:60240"/>
    </cofactor>
</comment>
<dbReference type="Pfam" id="PF05485">
    <property type="entry name" value="THAP"/>
    <property type="match status" value="1"/>
</dbReference>
<comment type="caution">
    <text evidence="10">The sequence shown here is derived from an EMBL/GenBank/DDBJ whole genome shotgun (WGS) entry which is preliminary data.</text>
</comment>
<keyword evidence="5 6" id="KW-0238">DNA-binding</keyword>
<dbReference type="InterPro" id="IPR027805">
    <property type="entry name" value="Transposase_HTH_dom"/>
</dbReference>
<evidence type="ECO:0000313" key="10">
    <source>
        <dbReference type="EMBL" id="KAK2550657.1"/>
    </source>
</evidence>
<evidence type="ECO:0000313" key="11">
    <source>
        <dbReference type="Proteomes" id="UP001249851"/>
    </source>
</evidence>
<dbReference type="Pfam" id="PF13359">
    <property type="entry name" value="DDE_Tnp_4"/>
    <property type="match status" value="1"/>
</dbReference>
<feature type="domain" description="THAP-type" evidence="9">
    <location>
        <begin position="9"/>
        <end position="86"/>
    </location>
</feature>
<evidence type="ECO:0000256" key="5">
    <source>
        <dbReference type="ARBA" id="ARBA00023125"/>
    </source>
</evidence>
<organism evidence="10 11">
    <name type="scientific">Acropora cervicornis</name>
    <name type="common">Staghorn coral</name>
    <dbReference type="NCBI Taxonomy" id="6130"/>
    <lineage>
        <taxon>Eukaryota</taxon>
        <taxon>Metazoa</taxon>
        <taxon>Cnidaria</taxon>
        <taxon>Anthozoa</taxon>
        <taxon>Hexacorallia</taxon>
        <taxon>Scleractinia</taxon>
        <taxon>Astrocoeniina</taxon>
        <taxon>Acroporidae</taxon>
        <taxon>Acropora</taxon>
    </lineage>
</organism>
<evidence type="ECO:0000256" key="7">
    <source>
        <dbReference type="SAM" id="Coils"/>
    </source>
</evidence>
<keyword evidence="4" id="KW-0862">Zinc</keyword>
<feature type="compositionally biased region" description="Basic and acidic residues" evidence="8">
    <location>
        <begin position="122"/>
        <end position="140"/>
    </location>
</feature>
<protein>
    <recommendedName>
        <fullName evidence="9">THAP-type domain-containing protein</fullName>
    </recommendedName>
</protein>
<keyword evidence="11" id="KW-1185">Reference proteome</keyword>
<evidence type="ECO:0000256" key="4">
    <source>
        <dbReference type="ARBA" id="ARBA00022833"/>
    </source>
</evidence>
<sequence length="473" mass="53894">MHLSPAHHLRSTSESSDDSPTEGSVNRNRCSNWRIPKELSRRKLWLRRIRHENFSPTDNTRICSEHFVGGSKSDDPEAKGYVPSIFSHSHSVCNTPQRNRNSLKSDTTEIIIPKSKPKRRKLLQESEVSGRPKQPEPTAEDHKIWGICLPSDHCLKGHDYCRGQVDPQSLTVDKSIVDEMSALYQKVASLEEENNELRTRCLTLENKKEDNKKFQCFTGLPNYATFKALFEYLDSVALKNKKNWRGSEMESKSHSAGKRGINAKLTLEEEFFMVLTRLHCGLTLTELALRNNLCESTVSRIFTTWINLLYFHLKELCQMPDYCDDLGKAEQFSKFPYLKVIVDCTEIFTQRPSSLKANREIYSNYKSHTTFKFLVAINACAAIVYVSRSWGGRTSDKYITAKSVDFIAALEEGDEVMADRGFDISDVLGDLGVKVTIPNFKGQGRSQLKEGEGKKSEKIAEARIHVERAIQRI</sequence>
<reference evidence="10" key="1">
    <citation type="journal article" date="2023" name="G3 (Bethesda)">
        <title>Whole genome assembly and annotation of the endangered Caribbean coral Acropora cervicornis.</title>
        <authorList>
            <person name="Selwyn J.D."/>
            <person name="Vollmer S.V."/>
        </authorList>
    </citation>
    <scope>NUCLEOTIDE SEQUENCE</scope>
    <source>
        <strain evidence="10">K2</strain>
    </source>
</reference>
<gene>
    <name evidence="10" type="ORF">P5673_028517</name>
</gene>
<dbReference type="Pfam" id="PF13613">
    <property type="entry name" value="HTH_Tnp_4"/>
    <property type="match status" value="1"/>
</dbReference>
<dbReference type="Proteomes" id="UP001249851">
    <property type="component" value="Unassembled WGS sequence"/>
</dbReference>
<evidence type="ECO:0000256" key="2">
    <source>
        <dbReference type="ARBA" id="ARBA00022723"/>
    </source>
</evidence>
<dbReference type="SUPFAM" id="SSF57716">
    <property type="entry name" value="Glucocorticoid receptor-like (DNA-binding domain)"/>
    <property type="match status" value="1"/>
</dbReference>
<dbReference type="GO" id="GO:0003677">
    <property type="term" value="F:DNA binding"/>
    <property type="evidence" value="ECO:0007669"/>
    <property type="project" value="UniProtKB-UniRule"/>
</dbReference>
<dbReference type="InterPro" id="IPR027806">
    <property type="entry name" value="HARBI1_dom"/>
</dbReference>
<reference evidence="10" key="2">
    <citation type="journal article" date="2023" name="Science">
        <title>Genomic signatures of disease resistance in endangered staghorn corals.</title>
        <authorList>
            <person name="Vollmer S.V."/>
            <person name="Selwyn J.D."/>
            <person name="Despard B.A."/>
            <person name="Roesel C.L."/>
        </authorList>
    </citation>
    <scope>NUCLEOTIDE SEQUENCE</scope>
    <source>
        <strain evidence="10">K2</strain>
    </source>
</reference>
<evidence type="ECO:0000256" key="3">
    <source>
        <dbReference type="ARBA" id="ARBA00022771"/>
    </source>
</evidence>
<evidence type="ECO:0000256" key="1">
    <source>
        <dbReference type="ARBA" id="ARBA00001968"/>
    </source>
</evidence>
<feature type="region of interest" description="Disordered" evidence="8">
    <location>
        <begin position="114"/>
        <end position="140"/>
    </location>
</feature>
<keyword evidence="7" id="KW-0175">Coiled coil</keyword>
<feature type="coiled-coil region" evidence="7">
    <location>
        <begin position="180"/>
        <end position="207"/>
    </location>
</feature>
<dbReference type="PROSITE" id="PS50950">
    <property type="entry name" value="ZF_THAP"/>
    <property type="match status" value="1"/>
</dbReference>
<proteinExistence type="predicted"/>
<evidence type="ECO:0000259" key="9">
    <source>
        <dbReference type="PROSITE" id="PS50950"/>
    </source>
</evidence>
<dbReference type="GO" id="GO:0008270">
    <property type="term" value="F:zinc ion binding"/>
    <property type="evidence" value="ECO:0007669"/>
    <property type="project" value="UniProtKB-KW"/>
</dbReference>
<evidence type="ECO:0000256" key="8">
    <source>
        <dbReference type="SAM" id="MobiDB-lite"/>
    </source>
</evidence>
<feature type="compositionally biased region" description="Basic residues" evidence="8">
    <location>
        <begin position="1"/>
        <end position="10"/>
    </location>
</feature>
<keyword evidence="2" id="KW-0479">Metal-binding</keyword>
<dbReference type="PANTHER" id="PTHR23080">
    <property type="entry name" value="THAP DOMAIN PROTEIN"/>
    <property type="match status" value="1"/>
</dbReference>
<dbReference type="EMBL" id="JARQWQ010000107">
    <property type="protein sequence ID" value="KAK2550657.1"/>
    <property type="molecule type" value="Genomic_DNA"/>
</dbReference>
<feature type="region of interest" description="Disordered" evidence="8">
    <location>
        <begin position="1"/>
        <end position="29"/>
    </location>
</feature>
<name>A0AAD9PWU5_ACRCE</name>
<accession>A0AAD9PWU5</accession>
<dbReference type="InterPro" id="IPR006612">
    <property type="entry name" value="THAP_Znf"/>
</dbReference>
<evidence type="ECO:0000256" key="6">
    <source>
        <dbReference type="PROSITE-ProRule" id="PRU00309"/>
    </source>
</evidence>
<dbReference type="AlphaFoldDB" id="A0AAD9PWU5"/>